<dbReference type="PROSITE" id="PS52015">
    <property type="entry name" value="TONB_CTD"/>
    <property type="match status" value="1"/>
</dbReference>
<dbReference type="GO" id="GO:0031992">
    <property type="term" value="F:energy transducer activity"/>
    <property type="evidence" value="ECO:0007669"/>
    <property type="project" value="TreeGrafter"/>
</dbReference>
<dbReference type="GO" id="GO:0015031">
    <property type="term" value="P:protein transport"/>
    <property type="evidence" value="ECO:0007669"/>
    <property type="project" value="UniProtKB-KW"/>
</dbReference>
<dbReference type="InterPro" id="IPR006260">
    <property type="entry name" value="TonB/TolA_C"/>
</dbReference>
<feature type="domain" description="TonB C-terminal" evidence="10">
    <location>
        <begin position="43"/>
        <end position="138"/>
    </location>
</feature>
<dbReference type="AlphaFoldDB" id="A0A8X8GET1"/>
<comment type="caution">
    <text evidence="11">The sequence shown here is derived from an EMBL/GenBank/DDBJ whole genome shotgun (WGS) entry which is preliminary data.</text>
</comment>
<sequence length="360" mass="39991">MVIKRIYLLGLLLLTIEGWAEVIPNTTSTESLPDVGVIQTLSTNNTPIKYIKRPKITYPKNLSDFGNRGKVLLKVLITETGRVSEVEVLDSPHPDLERAAVQAVMGALFEPEKINGKPQSGFVKIPIEFSVSAGLSNGVDPFRIPAASKNLPADLQYDVAPQIRIAAPLVYPYELLKSKTTGKAKVYVVIDPDGNVRQANVLSASEPSFGLAAKASLQSWKFYPAKKDGKHSWSVITKEQNFNQFNRDTSNSHSTTQILADLERGKTKIYELKDLDSVPKPLYAPHPEMPIGYDKSQKSKVMLEFYLDQDGMVILPKIVSGNNDEFSWLALTAVKRWQFDIPKVNGKAVVARLRLPIQFD</sequence>
<evidence type="ECO:0000313" key="12">
    <source>
        <dbReference type="Proteomes" id="UP000887320"/>
    </source>
</evidence>
<accession>A0A8X8GET1</accession>
<keyword evidence="9" id="KW-0472">Membrane</keyword>
<dbReference type="EMBL" id="JAHWXT010000005">
    <property type="protein sequence ID" value="MCF0265823.1"/>
    <property type="molecule type" value="Genomic_DNA"/>
</dbReference>
<keyword evidence="4" id="KW-1003">Cell membrane</keyword>
<gene>
    <name evidence="11" type="ORF">KW868_15355</name>
</gene>
<organism evidence="11 12">
    <name type="scientific">Acinetobacter guillouiae</name>
    <name type="common">Acinetobacter genomosp. 11</name>
    <dbReference type="NCBI Taxonomy" id="106649"/>
    <lineage>
        <taxon>Bacteria</taxon>
        <taxon>Pseudomonadati</taxon>
        <taxon>Pseudomonadota</taxon>
        <taxon>Gammaproteobacteria</taxon>
        <taxon>Moraxellales</taxon>
        <taxon>Moraxellaceae</taxon>
        <taxon>Acinetobacter</taxon>
    </lineage>
</organism>
<evidence type="ECO:0000256" key="1">
    <source>
        <dbReference type="ARBA" id="ARBA00004383"/>
    </source>
</evidence>
<reference evidence="11" key="1">
    <citation type="submission" date="2021-07" db="EMBL/GenBank/DDBJ databases">
        <authorList>
            <person name="Fernandez M."/>
            <person name="Pereira P."/>
            <person name="Torres Tejerizo G.A."/>
            <person name="Gonzalez P."/>
            <person name="Agostini E."/>
        </authorList>
    </citation>
    <scope>NUCLEOTIDE SEQUENCE</scope>
    <source>
        <strain evidence="11">SFC 500-1A</strain>
    </source>
</reference>
<keyword evidence="3" id="KW-0813">Transport</keyword>
<comment type="subcellular location">
    <subcellularLocation>
        <location evidence="1">Cell inner membrane</location>
        <topology evidence="1">Single-pass membrane protein</topology>
        <orientation evidence="1">Periplasmic side</orientation>
    </subcellularLocation>
</comment>
<evidence type="ECO:0000256" key="3">
    <source>
        <dbReference type="ARBA" id="ARBA00022448"/>
    </source>
</evidence>
<evidence type="ECO:0000256" key="4">
    <source>
        <dbReference type="ARBA" id="ARBA00022475"/>
    </source>
</evidence>
<name>A0A8X8GET1_ACIGI</name>
<dbReference type="PANTHER" id="PTHR33446:SF2">
    <property type="entry name" value="PROTEIN TONB"/>
    <property type="match status" value="1"/>
</dbReference>
<dbReference type="GO" id="GO:0098797">
    <property type="term" value="C:plasma membrane protein complex"/>
    <property type="evidence" value="ECO:0007669"/>
    <property type="project" value="TreeGrafter"/>
</dbReference>
<evidence type="ECO:0000313" key="11">
    <source>
        <dbReference type="EMBL" id="MCF0265823.1"/>
    </source>
</evidence>
<dbReference type="Proteomes" id="UP000887320">
    <property type="component" value="Unassembled WGS sequence"/>
</dbReference>
<dbReference type="Pfam" id="PF03544">
    <property type="entry name" value="TonB_C"/>
    <property type="match status" value="3"/>
</dbReference>
<dbReference type="SUPFAM" id="SSF74653">
    <property type="entry name" value="TolA/TonB C-terminal domain"/>
    <property type="match status" value="3"/>
</dbReference>
<dbReference type="Gene3D" id="3.30.1150.10">
    <property type="match status" value="3"/>
</dbReference>
<protein>
    <submittedName>
        <fullName evidence="11">TonB family protein</fullName>
    </submittedName>
</protein>
<dbReference type="PANTHER" id="PTHR33446">
    <property type="entry name" value="PROTEIN TONB-RELATED"/>
    <property type="match status" value="1"/>
</dbReference>
<keyword evidence="6" id="KW-0812">Transmembrane</keyword>
<proteinExistence type="inferred from homology"/>
<dbReference type="InterPro" id="IPR037682">
    <property type="entry name" value="TonB_C"/>
</dbReference>
<evidence type="ECO:0000256" key="2">
    <source>
        <dbReference type="ARBA" id="ARBA00006555"/>
    </source>
</evidence>
<comment type="similarity">
    <text evidence="2">Belongs to the TonB family.</text>
</comment>
<keyword evidence="5" id="KW-0997">Cell inner membrane</keyword>
<keyword evidence="7" id="KW-0653">Protein transport</keyword>
<evidence type="ECO:0000259" key="10">
    <source>
        <dbReference type="PROSITE" id="PS52015"/>
    </source>
</evidence>
<keyword evidence="8" id="KW-1133">Transmembrane helix</keyword>
<evidence type="ECO:0000256" key="6">
    <source>
        <dbReference type="ARBA" id="ARBA00022692"/>
    </source>
</evidence>
<dbReference type="GO" id="GO:0055085">
    <property type="term" value="P:transmembrane transport"/>
    <property type="evidence" value="ECO:0007669"/>
    <property type="project" value="InterPro"/>
</dbReference>
<evidence type="ECO:0000256" key="9">
    <source>
        <dbReference type="ARBA" id="ARBA00023136"/>
    </source>
</evidence>
<evidence type="ECO:0000256" key="5">
    <source>
        <dbReference type="ARBA" id="ARBA00022519"/>
    </source>
</evidence>
<dbReference type="NCBIfam" id="TIGR01352">
    <property type="entry name" value="tonB_Cterm"/>
    <property type="match status" value="2"/>
</dbReference>
<evidence type="ECO:0000256" key="8">
    <source>
        <dbReference type="ARBA" id="ARBA00022989"/>
    </source>
</evidence>
<evidence type="ECO:0000256" key="7">
    <source>
        <dbReference type="ARBA" id="ARBA00022927"/>
    </source>
</evidence>
<dbReference type="InterPro" id="IPR051045">
    <property type="entry name" value="TonB-dependent_transducer"/>
</dbReference>